<feature type="domain" description="Carboxymuconolactone decarboxylase-like" evidence="1">
    <location>
        <begin position="12"/>
        <end position="94"/>
    </location>
</feature>
<protein>
    <recommendedName>
        <fullName evidence="1">Carboxymuconolactone decarboxylase-like domain-containing protein</fullName>
    </recommendedName>
</protein>
<dbReference type="AlphaFoldDB" id="A9DD75"/>
<dbReference type="InterPro" id="IPR029032">
    <property type="entry name" value="AhpD-like"/>
</dbReference>
<accession>A9DD75</accession>
<evidence type="ECO:0000313" key="2">
    <source>
        <dbReference type="EMBL" id="EDQ00197.1"/>
    </source>
</evidence>
<keyword evidence="3" id="KW-1185">Reference proteome</keyword>
<dbReference type="NCBIfam" id="TIGR00778">
    <property type="entry name" value="ahpD_dom"/>
    <property type="match status" value="1"/>
</dbReference>
<dbReference type="PANTHER" id="PTHR34846">
    <property type="entry name" value="4-CARBOXYMUCONOLACTONE DECARBOXYLASE FAMILY PROTEIN (AFU_ORTHOLOGUE AFUA_6G11590)"/>
    <property type="match status" value="1"/>
</dbReference>
<dbReference type="Proteomes" id="UP000005839">
    <property type="component" value="Unassembled WGS sequence"/>
</dbReference>
<sequence>MTKRIDIAQTQPAALTAMMSVENYLAETKLSSALKELIKIRASMINQCAYCIQMHTQEALKAGIPPQKLFAVSAWKESPLFDAAERAVLALTDELTHVSQAGLTDSTYQACLELLGEDQIAQVIMQVIMINAWNRFSIATKMTHQRAG</sequence>
<dbReference type="RefSeq" id="WP_005500394.1">
    <property type="nucleotide sequence ID" value="NZ_ABIC01000024.1"/>
</dbReference>
<dbReference type="Pfam" id="PF02627">
    <property type="entry name" value="CMD"/>
    <property type="match status" value="1"/>
</dbReference>
<comment type="caution">
    <text evidence="2">The sequence shown here is derived from an EMBL/GenBank/DDBJ whole genome shotgun (WGS) entry which is preliminary data.</text>
</comment>
<dbReference type="EMBL" id="ABIC01000024">
    <property type="protein sequence ID" value="EDQ00197.1"/>
    <property type="molecule type" value="Genomic_DNA"/>
</dbReference>
<evidence type="ECO:0000259" key="1">
    <source>
        <dbReference type="Pfam" id="PF02627"/>
    </source>
</evidence>
<dbReference type="Gene3D" id="1.20.1290.10">
    <property type="entry name" value="AhpD-like"/>
    <property type="match status" value="1"/>
</dbReference>
<dbReference type="STRING" id="314608.KT99_04772"/>
<evidence type="ECO:0000313" key="3">
    <source>
        <dbReference type="Proteomes" id="UP000005839"/>
    </source>
</evidence>
<gene>
    <name evidence="2" type="ORF">KT99_04772</name>
</gene>
<dbReference type="InterPro" id="IPR003779">
    <property type="entry name" value="CMD-like"/>
</dbReference>
<dbReference type="SUPFAM" id="SSF69118">
    <property type="entry name" value="AhpD-like"/>
    <property type="match status" value="1"/>
</dbReference>
<dbReference type="InterPro" id="IPR004675">
    <property type="entry name" value="AhpD_core"/>
</dbReference>
<reference evidence="2 3" key="1">
    <citation type="submission" date="2007-10" db="EMBL/GenBank/DDBJ databases">
        <authorList>
            <person name="Yayanos A."/>
            <person name="Ferriera S."/>
            <person name="Johnson J."/>
            <person name="Kravitz S."/>
            <person name="Halpern A."/>
            <person name="Remington K."/>
            <person name="Beeson K."/>
            <person name="Tran B."/>
            <person name="Rogers Y.-H."/>
            <person name="Friedman R."/>
            <person name="Venter J.C."/>
        </authorList>
    </citation>
    <scope>NUCLEOTIDE SEQUENCE [LARGE SCALE GENOMIC DNA]</scope>
    <source>
        <strain evidence="2 3">KT99</strain>
    </source>
</reference>
<name>A9DD75_9GAMM</name>
<dbReference type="GO" id="GO:0051920">
    <property type="term" value="F:peroxiredoxin activity"/>
    <property type="evidence" value="ECO:0007669"/>
    <property type="project" value="InterPro"/>
</dbReference>
<dbReference type="PANTHER" id="PTHR34846:SF10">
    <property type="entry name" value="CYTOPLASMIC PROTEIN"/>
    <property type="match status" value="1"/>
</dbReference>
<proteinExistence type="predicted"/>
<organism evidence="2 3">
    <name type="scientific">Shewanella benthica KT99</name>
    <dbReference type="NCBI Taxonomy" id="314608"/>
    <lineage>
        <taxon>Bacteria</taxon>
        <taxon>Pseudomonadati</taxon>
        <taxon>Pseudomonadota</taxon>
        <taxon>Gammaproteobacteria</taxon>
        <taxon>Alteromonadales</taxon>
        <taxon>Shewanellaceae</taxon>
        <taxon>Shewanella</taxon>
    </lineage>
</organism>